<dbReference type="Proteomes" id="UP000186313">
    <property type="component" value="Unassembled WGS sequence"/>
</dbReference>
<dbReference type="Proteomes" id="UP000186039">
    <property type="component" value="Unassembled WGS sequence"/>
</dbReference>
<dbReference type="PROSITE" id="PS50885">
    <property type="entry name" value="HAMP"/>
    <property type="match status" value="1"/>
</dbReference>
<dbReference type="Gene3D" id="1.10.287.950">
    <property type="entry name" value="Methyl-accepting chemotaxis protein"/>
    <property type="match status" value="1"/>
</dbReference>
<dbReference type="SMART" id="SM00304">
    <property type="entry name" value="HAMP"/>
    <property type="match status" value="1"/>
</dbReference>
<dbReference type="RefSeq" id="WP_075709326.1">
    <property type="nucleotide sequence ID" value="NZ_AP019654.1"/>
</dbReference>
<comment type="subcellular location">
    <subcellularLocation>
        <location evidence="1">Cell membrane</location>
        <topology evidence="1">Multi-pass membrane protein</topology>
    </subcellularLocation>
</comment>
<dbReference type="FunFam" id="1.10.287.950:FF:000001">
    <property type="entry name" value="Methyl-accepting chemotaxis sensory transducer"/>
    <property type="match status" value="1"/>
</dbReference>
<evidence type="ECO:0000256" key="1">
    <source>
        <dbReference type="ARBA" id="ARBA00004651"/>
    </source>
</evidence>
<comment type="caution">
    <text evidence="14">The sequence shown here is derived from an EMBL/GenBank/DDBJ whole genome shotgun (WGS) entry which is preliminary data.</text>
</comment>
<keyword evidence="7 11" id="KW-0472">Membrane</keyword>
<dbReference type="GO" id="GO:0007165">
    <property type="term" value="P:signal transduction"/>
    <property type="evidence" value="ECO:0007669"/>
    <property type="project" value="UniProtKB-KW"/>
</dbReference>
<evidence type="ECO:0000313" key="14">
    <source>
        <dbReference type="EMBL" id="OLQ88158.1"/>
    </source>
</evidence>
<evidence type="ECO:0000256" key="8">
    <source>
        <dbReference type="ARBA" id="ARBA00023224"/>
    </source>
</evidence>
<keyword evidence="3" id="KW-0488">Methylation</keyword>
<dbReference type="InterPro" id="IPR004090">
    <property type="entry name" value="Chemotax_Me-accpt_rcpt"/>
</dbReference>
<dbReference type="EMBL" id="MJMJ01000023">
    <property type="protein sequence ID" value="OLQ88158.1"/>
    <property type="molecule type" value="Genomic_DNA"/>
</dbReference>
<dbReference type="InterPro" id="IPR003660">
    <property type="entry name" value="HAMP_dom"/>
</dbReference>
<evidence type="ECO:0000256" key="10">
    <source>
        <dbReference type="PROSITE-ProRule" id="PRU00284"/>
    </source>
</evidence>
<keyword evidence="4" id="KW-0145">Chemotaxis</keyword>
<feature type="transmembrane region" description="Helical" evidence="11">
    <location>
        <begin position="197"/>
        <end position="218"/>
    </location>
</feature>
<evidence type="ECO:0000256" key="7">
    <source>
        <dbReference type="ARBA" id="ARBA00023136"/>
    </source>
</evidence>
<evidence type="ECO:0000313" key="17">
    <source>
        <dbReference type="Proteomes" id="UP000186313"/>
    </source>
</evidence>
<dbReference type="GO" id="GO:0004888">
    <property type="term" value="F:transmembrane signaling receptor activity"/>
    <property type="evidence" value="ECO:0007669"/>
    <property type="project" value="InterPro"/>
</dbReference>
<accession>A0A1Q9HEM4</accession>
<evidence type="ECO:0000256" key="3">
    <source>
        <dbReference type="ARBA" id="ARBA00022481"/>
    </source>
</evidence>
<keyword evidence="6 11" id="KW-1133">Transmembrane helix</keyword>
<dbReference type="PANTHER" id="PTHR32089">
    <property type="entry name" value="METHYL-ACCEPTING CHEMOTAXIS PROTEIN MCPB"/>
    <property type="match status" value="1"/>
</dbReference>
<dbReference type="STRING" id="1381081.BIY22_08310"/>
<dbReference type="PANTHER" id="PTHR32089:SF39">
    <property type="entry name" value="METHYL-ACCEPTING CHEMOTAXIS PROTEIN HLYB"/>
    <property type="match status" value="1"/>
</dbReference>
<evidence type="ECO:0000313" key="16">
    <source>
        <dbReference type="Proteomes" id="UP000186039"/>
    </source>
</evidence>
<dbReference type="OrthoDB" id="2489132at2"/>
<dbReference type="InterPro" id="IPR004089">
    <property type="entry name" value="MCPsignal_dom"/>
</dbReference>
<dbReference type="Pfam" id="PF00015">
    <property type="entry name" value="MCPsignal"/>
    <property type="match status" value="1"/>
</dbReference>
<keyword evidence="2" id="KW-1003">Cell membrane</keyword>
<sequence length="549" mass="59469">MFLDKTTIRTRLILAVLAPCLALLVVAVLSVSSMSKIQTQTEAIYLNTADPMRSMAEVASRIPRMRVGIDMMLLQQVESLQDKKGVLTRVKETREEDIPELVTSLEQAVAAQVNPEMKQEATALKAAMEKMVNEELTPMLAAFERGDMATASQIYQQQYAKSYGTLRKQAAAILDNLLVQAEAQHAQSEQTFVKGEYTLFGAIAVGLLLSFAIAYIVVSDMRKKVDALKKDMNHAANDLALDVRLDVSSNDELSDIGRSFNSLMDRVHESISEIMTSSHRMSEAAETLASQAHQTQQICVSQRDRTTQVATAINELGATVGEISSNAASAANIAREATEQANVGVTKVTETTSNIEFLSTEIDGAKSVVSSLAVQVEDISSILETIRSISEQTNLLALNAAIEAARAGEQGRGFAVVADEVRNLASRSAESTEEIQGVINRLQQESTNAVDSMSRGHEQSTIVVEQSEAVALSLQQINAFIEMINDQNTLVATATEEQSTVVNDINMNISEISTLTDETAQAADQLSASSETLNGLSSQLETLAKRFKV</sequence>
<keyword evidence="8 10" id="KW-0807">Transducer</keyword>
<dbReference type="Pfam" id="PF12729">
    <property type="entry name" value="4HB_MCP_1"/>
    <property type="match status" value="1"/>
</dbReference>
<comment type="similarity">
    <text evidence="9">Belongs to the methyl-accepting chemotaxis (MCP) protein family.</text>
</comment>
<dbReference type="EMBL" id="MJMH01000133">
    <property type="protein sequence ID" value="OLQ94147.1"/>
    <property type="molecule type" value="Genomic_DNA"/>
</dbReference>
<dbReference type="CDD" id="cd06225">
    <property type="entry name" value="HAMP"/>
    <property type="match status" value="1"/>
</dbReference>
<dbReference type="AlphaFoldDB" id="A0A1Q9HEM4"/>
<dbReference type="CDD" id="cd11386">
    <property type="entry name" value="MCP_signal"/>
    <property type="match status" value="1"/>
</dbReference>
<evidence type="ECO:0000256" key="6">
    <source>
        <dbReference type="ARBA" id="ARBA00022989"/>
    </source>
</evidence>
<evidence type="ECO:0000256" key="5">
    <source>
        <dbReference type="ARBA" id="ARBA00022692"/>
    </source>
</evidence>
<evidence type="ECO:0000256" key="2">
    <source>
        <dbReference type="ARBA" id="ARBA00022475"/>
    </source>
</evidence>
<evidence type="ECO:0000313" key="15">
    <source>
        <dbReference type="EMBL" id="OLQ94147.1"/>
    </source>
</evidence>
<gene>
    <name evidence="15" type="ORF">BIY20_07930</name>
    <name evidence="14" type="ORF">BIY22_08310</name>
</gene>
<keyword evidence="5 11" id="KW-0812">Transmembrane</keyword>
<dbReference type="GO" id="GO:0005886">
    <property type="term" value="C:plasma membrane"/>
    <property type="evidence" value="ECO:0007669"/>
    <property type="project" value="UniProtKB-SubCell"/>
</dbReference>
<proteinExistence type="inferred from homology"/>
<evidence type="ECO:0000259" key="13">
    <source>
        <dbReference type="PROSITE" id="PS50885"/>
    </source>
</evidence>
<evidence type="ECO:0000256" key="9">
    <source>
        <dbReference type="ARBA" id="ARBA00029447"/>
    </source>
</evidence>
<evidence type="ECO:0000256" key="11">
    <source>
        <dbReference type="SAM" id="Phobius"/>
    </source>
</evidence>
<organism evidence="14 17">
    <name type="scientific">Vibrio panuliri</name>
    <dbReference type="NCBI Taxonomy" id="1381081"/>
    <lineage>
        <taxon>Bacteria</taxon>
        <taxon>Pseudomonadati</taxon>
        <taxon>Pseudomonadota</taxon>
        <taxon>Gammaproteobacteria</taxon>
        <taxon>Vibrionales</taxon>
        <taxon>Vibrionaceae</taxon>
        <taxon>Vibrio</taxon>
    </lineage>
</organism>
<dbReference type="Pfam" id="PF00672">
    <property type="entry name" value="HAMP"/>
    <property type="match status" value="1"/>
</dbReference>
<dbReference type="SUPFAM" id="SSF58104">
    <property type="entry name" value="Methyl-accepting chemotaxis protein (MCP) signaling domain"/>
    <property type="match status" value="1"/>
</dbReference>
<evidence type="ECO:0000259" key="12">
    <source>
        <dbReference type="PROSITE" id="PS50111"/>
    </source>
</evidence>
<dbReference type="SMART" id="SM00283">
    <property type="entry name" value="MA"/>
    <property type="match status" value="1"/>
</dbReference>
<reference evidence="16 17" key="1">
    <citation type="submission" date="2016-09" db="EMBL/GenBank/DDBJ databases">
        <title>Genomic Taxonomy of the Vibrionaceae.</title>
        <authorList>
            <person name="Gonzalez-Castillo A."/>
            <person name="Gomez-Gil B."/>
            <person name="Enciso-Ibarra K."/>
        </authorList>
    </citation>
    <scope>NUCLEOTIDE SEQUENCE [LARGE SCALE GENOMIC DNA]</scope>
    <source>
        <strain evidence="15 16">CAIM 1902</strain>
        <strain evidence="14 17">CAIM 703</strain>
    </source>
</reference>
<keyword evidence="16" id="KW-1185">Reference proteome</keyword>
<feature type="domain" description="Methyl-accepting transducer" evidence="12">
    <location>
        <begin position="277"/>
        <end position="513"/>
    </location>
</feature>
<name>A0A1Q9HEM4_9VIBR</name>
<feature type="domain" description="HAMP" evidence="13">
    <location>
        <begin position="219"/>
        <end position="272"/>
    </location>
</feature>
<dbReference type="InterPro" id="IPR024478">
    <property type="entry name" value="HlyB_4HB_MCP"/>
</dbReference>
<dbReference type="PRINTS" id="PR00260">
    <property type="entry name" value="CHEMTRNSDUCR"/>
</dbReference>
<protein>
    <submittedName>
        <fullName evidence="14">Hemolysin</fullName>
    </submittedName>
</protein>
<dbReference type="PROSITE" id="PS50111">
    <property type="entry name" value="CHEMOTAXIS_TRANSDUC_2"/>
    <property type="match status" value="1"/>
</dbReference>
<evidence type="ECO:0000256" key="4">
    <source>
        <dbReference type="ARBA" id="ARBA00022500"/>
    </source>
</evidence>
<dbReference type="GO" id="GO:0006935">
    <property type="term" value="P:chemotaxis"/>
    <property type="evidence" value="ECO:0007669"/>
    <property type="project" value="UniProtKB-KW"/>
</dbReference>